<organism evidence="2 3">
    <name type="scientific">Euplotes crassus</name>
    <dbReference type="NCBI Taxonomy" id="5936"/>
    <lineage>
        <taxon>Eukaryota</taxon>
        <taxon>Sar</taxon>
        <taxon>Alveolata</taxon>
        <taxon>Ciliophora</taxon>
        <taxon>Intramacronucleata</taxon>
        <taxon>Spirotrichea</taxon>
        <taxon>Hypotrichia</taxon>
        <taxon>Euplotida</taxon>
        <taxon>Euplotidae</taxon>
        <taxon>Moneuplotes</taxon>
    </lineage>
</organism>
<dbReference type="EMBL" id="CAMPGE010021495">
    <property type="protein sequence ID" value="CAI2379641.1"/>
    <property type="molecule type" value="Genomic_DNA"/>
</dbReference>
<dbReference type="Gene3D" id="2.20.110.10">
    <property type="entry name" value="Histone H3 K4-specific methyltransferase SET7/9 N-terminal domain"/>
    <property type="match status" value="3"/>
</dbReference>
<dbReference type="PANTHER" id="PTHR23084">
    <property type="entry name" value="PHOSPHATIDYLINOSITOL-4-PHOSPHATE 5-KINASE RELATED"/>
    <property type="match status" value="1"/>
</dbReference>
<dbReference type="FunFam" id="2.20.110.10:FF:000002">
    <property type="entry name" value="Phosphatidylinositol 4-phosphate 5-kinase 8"/>
    <property type="match status" value="1"/>
</dbReference>
<comment type="caution">
    <text evidence="2">The sequence shown here is derived from an EMBL/GenBank/DDBJ whole genome shotgun (WGS) entry which is preliminary data.</text>
</comment>
<accession>A0AAD2D4I3</accession>
<gene>
    <name evidence="2" type="ORF">ECRASSUSDP1_LOCUS21054</name>
</gene>
<evidence type="ECO:0000313" key="3">
    <source>
        <dbReference type="Proteomes" id="UP001295684"/>
    </source>
</evidence>
<protein>
    <submittedName>
        <fullName evidence="2">Uncharacterized protein</fullName>
    </submittedName>
</protein>
<dbReference type="SMART" id="SM00698">
    <property type="entry name" value="MORN"/>
    <property type="match status" value="5"/>
</dbReference>
<proteinExistence type="predicted"/>
<keyword evidence="3" id="KW-1185">Reference proteome</keyword>
<dbReference type="Pfam" id="PF02493">
    <property type="entry name" value="MORN"/>
    <property type="match status" value="5"/>
</dbReference>
<sequence>MDKNNSLISEAQKKLASSENNFVDVPIMDEGDGLTTVRIVAPGKSSGTSGIPPFKTCSGYTYYKIKSDIITLKYTTETYTNDTYEGEIKVSTGKRHGTGTYKCKDGEKYVGQWVDGNREGKGTYYFASGNQYEGDWMNDKKHGQGVYTWKEGHTYTGRYVNDERNGYGVETYKNGDRYEGNFENDKKSGYGIYYWESGGKWEGQWKDDEHVSSCIIF</sequence>
<dbReference type="SUPFAM" id="SSF82185">
    <property type="entry name" value="Histone H3 K4-specific methyltransferase SET7/9 N-terminal domain"/>
    <property type="match status" value="1"/>
</dbReference>
<keyword evidence="1" id="KW-0677">Repeat</keyword>
<dbReference type="Proteomes" id="UP001295684">
    <property type="component" value="Unassembled WGS sequence"/>
</dbReference>
<dbReference type="AlphaFoldDB" id="A0AAD2D4I3"/>
<dbReference type="InterPro" id="IPR003409">
    <property type="entry name" value="MORN"/>
</dbReference>
<evidence type="ECO:0000313" key="2">
    <source>
        <dbReference type="EMBL" id="CAI2379641.1"/>
    </source>
</evidence>
<name>A0AAD2D4I3_EUPCR</name>
<dbReference type="PANTHER" id="PTHR23084:SF263">
    <property type="entry name" value="MORN REPEAT-CONTAINING PROTEIN 1"/>
    <property type="match status" value="1"/>
</dbReference>
<evidence type="ECO:0000256" key="1">
    <source>
        <dbReference type="ARBA" id="ARBA00022737"/>
    </source>
</evidence>
<reference evidence="2" key="1">
    <citation type="submission" date="2023-07" db="EMBL/GenBank/DDBJ databases">
        <authorList>
            <consortium name="AG Swart"/>
            <person name="Singh M."/>
            <person name="Singh A."/>
            <person name="Seah K."/>
            <person name="Emmerich C."/>
        </authorList>
    </citation>
    <scope>NUCLEOTIDE SEQUENCE</scope>
    <source>
        <strain evidence="2">DP1</strain>
    </source>
</reference>